<evidence type="ECO:0000313" key="3">
    <source>
        <dbReference type="EMBL" id="MFC0533478.1"/>
    </source>
</evidence>
<feature type="signal peptide" evidence="2">
    <location>
        <begin position="1"/>
        <end position="23"/>
    </location>
</feature>
<dbReference type="Proteomes" id="UP001589867">
    <property type="component" value="Unassembled WGS sequence"/>
</dbReference>
<keyword evidence="2" id="KW-0732">Signal</keyword>
<keyword evidence="4" id="KW-1185">Reference proteome</keyword>
<organism evidence="3 4">
    <name type="scientific">Phytohabitans kaempferiae</name>
    <dbReference type="NCBI Taxonomy" id="1620943"/>
    <lineage>
        <taxon>Bacteria</taxon>
        <taxon>Bacillati</taxon>
        <taxon>Actinomycetota</taxon>
        <taxon>Actinomycetes</taxon>
        <taxon>Micromonosporales</taxon>
        <taxon>Micromonosporaceae</taxon>
    </lineage>
</organism>
<feature type="chain" id="PRO_5047302512" evidence="2">
    <location>
        <begin position="24"/>
        <end position="45"/>
    </location>
</feature>
<accession>A0ABV6MGL7</accession>
<sequence>MRKLLVGVTALVPLLTLASPVEAARRPGPSSASGKRDSGRLVSRS</sequence>
<name>A0ABV6MGL7_9ACTN</name>
<feature type="region of interest" description="Disordered" evidence="1">
    <location>
        <begin position="22"/>
        <end position="45"/>
    </location>
</feature>
<evidence type="ECO:0000256" key="1">
    <source>
        <dbReference type="SAM" id="MobiDB-lite"/>
    </source>
</evidence>
<gene>
    <name evidence="3" type="ORF">ACFFIA_38320</name>
</gene>
<comment type="caution">
    <text evidence="3">The sequence shown here is derived from an EMBL/GenBank/DDBJ whole genome shotgun (WGS) entry which is preliminary data.</text>
</comment>
<protein>
    <submittedName>
        <fullName evidence="3">Uncharacterized protein</fullName>
    </submittedName>
</protein>
<evidence type="ECO:0000313" key="4">
    <source>
        <dbReference type="Proteomes" id="UP001589867"/>
    </source>
</evidence>
<proteinExistence type="predicted"/>
<dbReference type="EMBL" id="JBHLUH010000084">
    <property type="protein sequence ID" value="MFC0533478.1"/>
    <property type="molecule type" value="Genomic_DNA"/>
</dbReference>
<reference evidence="3 4" key="1">
    <citation type="submission" date="2024-09" db="EMBL/GenBank/DDBJ databases">
        <authorList>
            <person name="Sun Q."/>
            <person name="Mori K."/>
        </authorList>
    </citation>
    <scope>NUCLEOTIDE SEQUENCE [LARGE SCALE GENOMIC DNA]</scope>
    <source>
        <strain evidence="3 4">TBRC 3947</strain>
    </source>
</reference>
<dbReference type="RefSeq" id="WP_377261116.1">
    <property type="nucleotide sequence ID" value="NZ_JBHLUH010000084.1"/>
</dbReference>
<evidence type="ECO:0000256" key="2">
    <source>
        <dbReference type="SAM" id="SignalP"/>
    </source>
</evidence>